<evidence type="ECO:0000313" key="2">
    <source>
        <dbReference type="Proteomes" id="UP000824533"/>
    </source>
</evidence>
<sequence length="259" mass="27760">MLLTILMYWIAVVTPMTAYPITPTESKDPCLPSPCGPNSTCNATNDQAVCTCQSLFIGTPPNCRPECLESSECGQQQVCIKQKCINPCEDMCGQNSDCKVINRSPICTCRPQYTGDPFNRCYRISDANATSPQSNPCQPSPCGPFSQCRDLGGQPSCSCLLEATGSPPNCRPECSINKDCPNEKACTNGTCVDPCPGSCGTNARCRVVNHLSICTCFDGYMGDPMVSCTPKPSNGTIPTTTTETPLESLLESTEEDIES</sequence>
<dbReference type="EMBL" id="CM034387">
    <property type="protein sequence ID" value="KAJ0184185.1"/>
    <property type="molecule type" value="Genomic_DNA"/>
</dbReference>
<accession>A0ACC1DJV6</accession>
<keyword evidence="2" id="KW-1185">Reference proteome</keyword>
<proteinExistence type="predicted"/>
<protein>
    <submittedName>
        <fullName evidence="1">Uncharacterized protein</fullName>
    </submittedName>
</protein>
<evidence type="ECO:0000313" key="1">
    <source>
        <dbReference type="EMBL" id="KAJ0184185.1"/>
    </source>
</evidence>
<name>A0ACC1DJV6_9NEOP</name>
<comment type="caution">
    <text evidence="1">The sequence shown here is derived from an EMBL/GenBank/DDBJ whole genome shotgun (WGS) entry which is preliminary data.</text>
</comment>
<dbReference type="Proteomes" id="UP000824533">
    <property type="component" value="Linkage Group LG01"/>
</dbReference>
<organism evidence="1 2">
    <name type="scientific">Dendrolimus kikuchii</name>
    <dbReference type="NCBI Taxonomy" id="765133"/>
    <lineage>
        <taxon>Eukaryota</taxon>
        <taxon>Metazoa</taxon>
        <taxon>Ecdysozoa</taxon>
        <taxon>Arthropoda</taxon>
        <taxon>Hexapoda</taxon>
        <taxon>Insecta</taxon>
        <taxon>Pterygota</taxon>
        <taxon>Neoptera</taxon>
        <taxon>Endopterygota</taxon>
        <taxon>Lepidoptera</taxon>
        <taxon>Glossata</taxon>
        <taxon>Ditrysia</taxon>
        <taxon>Bombycoidea</taxon>
        <taxon>Lasiocampidae</taxon>
        <taxon>Dendrolimus</taxon>
    </lineage>
</organism>
<reference evidence="1 2" key="1">
    <citation type="journal article" date="2021" name="Front. Genet.">
        <title>Chromosome-Level Genome Assembly Reveals Significant Gene Expansion in the Toll and IMD Signaling Pathways of Dendrolimus kikuchii.</title>
        <authorList>
            <person name="Zhou J."/>
            <person name="Wu P."/>
            <person name="Xiong Z."/>
            <person name="Liu N."/>
            <person name="Zhao N."/>
            <person name="Ji M."/>
            <person name="Qiu Y."/>
            <person name="Yang B."/>
        </authorList>
    </citation>
    <scope>NUCLEOTIDE SEQUENCE [LARGE SCALE GENOMIC DNA]</scope>
    <source>
        <strain evidence="1">Ann1</strain>
    </source>
</reference>
<gene>
    <name evidence="1" type="ORF">K1T71_000608</name>
</gene>